<evidence type="ECO:0000313" key="10">
    <source>
        <dbReference type="EMBL" id="TPX46293.1"/>
    </source>
</evidence>
<dbReference type="PROSITE" id="PS00136">
    <property type="entry name" value="SUBTILASE_ASP"/>
    <property type="match status" value="1"/>
</dbReference>
<reference evidence="11 12" key="1">
    <citation type="journal article" date="2019" name="Sci. Rep.">
        <title>Comparative genomics of chytrid fungi reveal insights into the obligate biotrophic and pathogenic lifestyle of Synchytrium endobioticum.</title>
        <authorList>
            <person name="van de Vossenberg B.T.L.H."/>
            <person name="Warris S."/>
            <person name="Nguyen H.D.T."/>
            <person name="van Gent-Pelzer M.P.E."/>
            <person name="Joly D.L."/>
            <person name="van de Geest H.C."/>
            <person name="Bonants P.J.M."/>
            <person name="Smith D.S."/>
            <person name="Levesque C.A."/>
            <person name="van der Lee T.A.J."/>
        </authorList>
    </citation>
    <scope>NUCLEOTIDE SEQUENCE [LARGE SCALE GENOMIC DNA]</scope>
    <source>
        <strain evidence="10 12">LEV6574</strain>
        <strain evidence="9 11">MB42</strain>
    </source>
</reference>
<comment type="caution">
    <text evidence="9">The sequence shown here is derived from an EMBL/GenBank/DDBJ whole genome shotgun (WGS) entry which is preliminary data.</text>
</comment>
<dbReference type="InterPro" id="IPR050131">
    <property type="entry name" value="Peptidase_S8_subtilisin-like"/>
</dbReference>
<organism evidence="9 11">
    <name type="scientific">Synchytrium endobioticum</name>
    <dbReference type="NCBI Taxonomy" id="286115"/>
    <lineage>
        <taxon>Eukaryota</taxon>
        <taxon>Fungi</taxon>
        <taxon>Fungi incertae sedis</taxon>
        <taxon>Chytridiomycota</taxon>
        <taxon>Chytridiomycota incertae sedis</taxon>
        <taxon>Chytridiomycetes</taxon>
        <taxon>Synchytriales</taxon>
        <taxon>Synchytriaceae</taxon>
        <taxon>Synchytrium</taxon>
    </lineage>
</organism>
<dbReference type="EMBL" id="QEAN01000261">
    <property type="protein sequence ID" value="TPX41681.1"/>
    <property type="molecule type" value="Genomic_DNA"/>
</dbReference>
<feature type="signal peptide" evidence="7">
    <location>
        <begin position="1"/>
        <end position="20"/>
    </location>
</feature>
<dbReference type="PROSITE" id="PS51892">
    <property type="entry name" value="SUBTILASE"/>
    <property type="match status" value="1"/>
</dbReference>
<dbReference type="InterPro" id="IPR036852">
    <property type="entry name" value="Peptidase_S8/S53_dom_sf"/>
</dbReference>
<dbReference type="GO" id="GO:0005615">
    <property type="term" value="C:extracellular space"/>
    <property type="evidence" value="ECO:0007669"/>
    <property type="project" value="TreeGrafter"/>
</dbReference>
<dbReference type="Proteomes" id="UP000317494">
    <property type="component" value="Unassembled WGS sequence"/>
</dbReference>
<dbReference type="OrthoDB" id="206201at2759"/>
<feature type="chain" id="PRO_5033839485" description="Peptidase S8/S53 domain-containing protein" evidence="7">
    <location>
        <begin position="21"/>
        <end position="442"/>
    </location>
</feature>
<keyword evidence="2 5" id="KW-0645">Protease</keyword>
<evidence type="ECO:0000256" key="1">
    <source>
        <dbReference type="ARBA" id="ARBA00011073"/>
    </source>
</evidence>
<dbReference type="VEuPathDB" id="FungiDB:SeMB42_g05466"/>
<keyword evidence="7" id="KW-0732">Signal</keyword>
<dbReference type="EMBL" id="QEAM01000108">
    <property type="protein sequence ID" value="TPX46293.1"/>
    <property type="molecule type" value="Genomic_DNA"/>
</dbReference>
<comment type="similarity">
    <text evidence="1 5 6">Belongs to the peptidase S8 family.</text>
</comment>
<dbReference type="Gene3D" id="3.40.50.200">
    <property type="entry name" value="Peptidase S8/S53 domain"/>
    <property type="match status" value="1"/>
</dbReference>
<feature type="domain" description="Peptidase S8/S53" evidence="8">
    <location>
        <begin position="186"/>
        <end position="421"/>
    </location>
</feature>
<evidence type="ECO:0000313" key="12">
    <source>
        <dbReference type="Proteomes" id="UP000320475"/>
    </source>
</evidence>
<dbReference type="Pfam" id="PF00082">
    <property type="entry name" value="Peptidase_S8"/>
    <property type="match status" value="1"/>
</dbReference>
<evidence type="ECO:0000256" key="4">
    <source>
        <dbReference type="ARBA" id="ARBA00022825"/>
    </source>
</evidence>
<name>A0A507CRJ5_9FUNG</name>
<evidence type="ECO:0000256" key="5">
    <source>
        <dbReference type="PROSITE-ProRule" id="PRU01240"/>
    </source>
</evidence>
<dbReference type="InterPro" id="IPR022398">
    <property type="entry name" value="Peptidase_S8_His-AS"/>
</dbReference>
<evidence type="ECO:0000313" key="11">
    <source>
        <dbReference type="Proteomes" id="UP000317494"/>
    </source>
</evidence>
<dbReference type="InterPro" id="IPR034193">
    <property type="entry name" value="PCSK9_ProteinaseK-like"/>
</dbReference>
<dbReference type="PANTHER" id="PTHR43806">
    <property type="entry name" value="PEPTIDASE S8"/>
    <property type="match status" value="1"/>
</dbReference>
<dbReference type="PROSITE" id="PS00138">
    <property type="entry name" value="SUBTILASE_SER"/>
    <property type="match status" value="1"/>
</dbReference>
<dbReference type="InterPro" id="IPR023828">
    <property type="entry name" value="Peptidase_S8_Ser-AS"/>
</dbReference>
<dbReference type="SUPFAM" id="SSF52743">
    <property type="entry name" value="Subtilisin-like"/>
    <property type="match status" value="1"/>
</dbReference>
<evidence type="ECO:0000256" key="2">
    <source>
        <dbReference type="ARBA" id="ARBA00022670"/>
    </source>
</evidence>
<dbReference type="AlphaFoldDB" id="A0A507CRJ5"/>
<proteinExistence type="inferred from homology"/>
<keyword evidence="4 5" id="KW-0720">Serine protease</keyword>
<dbReference type="PROSITE" id="PS00137">
    <property type="entry name" value="SUBTILASE_HIS"/>
    <property type="match status" value="1"/>
</dbReference>
<evidence type="ECO:0000313" key="9">
    <source>
        <dbReference type="EMBL" id="TPX41681.1"/>
    </source>
</evidence>
<protein>
    <recommendedName>
        <fullName evidence="8">Peptidase S8/S53 domain-containing protein</fullName>
    </recommendedName>
</protein>
<accession>A0A507CRJ5</accession>
<evidence type="ECO:0000259" key="8">
    <source>
        <dbReference type="Pfam" id="PF00082"/>
    </source>
</evidence>
<feature type="active site" description="Charge relay system" evidence="5">
    <location>
        <position position="195"/>
    </location>
</feature>
<evidence type="ECO:0000256" key="7">
    <source>
        <dbReference type="SAM" id="SignalP"/>
    </source>
</evidence>
<dbReference type="FunFam" id="3.40.50.200:FF:000007">
    <property type="entry name" value="Subtilisin-like serine protease"/>
    <property type="match status" value="1"/>
</dbReference>
<dbReference type="STRING" id="286115.A0A507CRJ5"/>
<feature type="active site" description="Charge relay system" evidence="5">
    <location>
        <position position="232"/>
    </location>
</feature>
<sequence>MKSTAIHSLGVLIFICSTYALRSGEVIPNQWIVLLHPNTTDDGVSMHLSSLDLIVSSIEMSPDSPPPPTVQTSTFNFGDQMKGYVARLPPGTGDAHVQALVDGIQSSDQVLHVESDRVVTLSLFDNYDSYDVDEQLWRYYGPWRRLHVMGHYVAQTGAPWNLVRISHRWYSSFLSSIEYIYPRGAGSGSTVYILDTGIDTNHSELSGRAYWGASFVRGRNGSEVIYKDDHSHGTHVAGIVASTRYGVAKQTKVIAVKVMNWQGTGATSVILAGLEWIYNNANMTINNIINTSLRISSSRAVDAVATMLINQKGFVWSSSAGNSASDACTNSPNEVEGVVTVGATDRNDIVASYSNQGRCVDIFAPGSDIKSTIPVSMGGYGIKSGTSMAAPHVSGLLALARTVHPGLSPLELNSYIKKYSTRNVLRNVNASTPNRFIYTVLA</sequence>
<keyword evidence="11" id="KW-1185">Reference proteome</keyword>
<evidence type="ECO:0000256" key="6">
    <source>
        <dbReference type="RuleBase" id="RU003355"/>
    </source>
</evidence>
<dbReference type="InterPro" id="IPR023827">
    <property type="entry name" value="Peptidase_S8_Asp-AS"/>
</dbReference>
<keyword evidence="3 5" id="KW-0378">Hydrolase</keyword>
<feature type="active site" description="Charge relay system" evidence="5">
    <location>
        <position position="387"/>
    </location>
</feature>
<dbReference type="InterPro" id="IPR015500">
    <property type="entry name" value="Peptidase_S8_subtilisin-rel"/>
</dbReference>
<evidence type="ECO:0000256" key="3">
    <source>
        <dbReference type="ARBA" id="ARBA00022801"/>
    </source>
</evidence>
<dbReference type="GO" id="GO:0004252">
    <property type="term" value="F:serine-type endopeptidase activity"/>
    <property type="evidence" value="ECO:0007669"/>
    <property type="project" value="UniProtKB-UniRule"/>
</dbReference>
<dbReference type="Proteomes" id="UP000320475">
    <property type="component" value="Unassembled WGS sequence"/>
</dbReference>
<gene>
    <name evidence="10" type="ORF">SeLEV6574_g03308</name>
    <name evidence="9" type="ORF">SeMB42_g05466</name>
</gene>
<dbReference type="PANTHER" id="PTHR43806:SF11">
    <property type="entry name" value="CEREVISIN-RELATED"/>
    <property type="match status" value="1"/>
</dbReference>
<dbReference type="InterPro" id="IPR000209">
    <property type="entry name" value="Peptidase_S8/S53_dom"/>
</dbReference>
<dbReference type="CDD" id="cd04077">
    <property type="entry name" value="Peptidases_S8_PCSK9_ProteinaseK_like"/>
    <property type="match status" value="1"/>
</dbReference>
<dbReference type="GO" id="GO:0006508">
    <property type="term" value="P:proteolysis"/>
    <property type="evidence" value="ECO:0007669"/>
    <property type="project" value="UniProtKB-KW"/>
</dbReference>
<dbReference type="PRINTS" id="PR00723">
    <property type="entry name" value="SUBTILISIN"/>
</dbReference>